<dbReference type="EMBL" id="AJWJ01000767">
    <property type="protein sequence ID" value="KAF2069030.1"/>
    <property type="molecule type" value="Genomic_DNA"/>
</dbReference>
<dbReference type="Gene3D" id="2.10.110.10">
    <property type="entry name" value="Cysteine Rich Protein"/>
    <property type="match status" value="3"/>
</dbReference>
<name>A0A8J4UVT9_9MYCE</name>
<dbReference type="PROSITE" id="PS50023">
    <property type="entry name" value="LIM_DOMAIN_2"/>
    <property type="match status" value="3"/>
</dbReference>
<reference evidence="7" key="1">
    <citation type="submission" date="2020-01" db="EMBL/GenBank/DDBJ databases">
        <title>Development of genomics and gene disruption for Polysphondylium violaceum indicates a role for the polyketide synthase stlB in stalk morphogenesis.</title>
        <authorList>
            <person name="Narita B."/>
            <person name="Kawabe Y."/>
            <person name="Kin K."/>
            <person name="Saito T."/>
            <person name="Gibbs R."/>
            <person name="Kuspa A."/>
            <person name="Muzny D."/>
            <person name="Queller D."/>
            <person name="Richards S."/>
            <person name="Strassman J."/>
            <person name="Sucgang R."/>
            <person name="Worley K."/>
            <person name="Schaap P."/>
        </authorList>
    </citation>
    <scope>NUCLEOTIDE SEQUENCE</scope>
    <source>
        <strain evidence="7">QSvi11</strain>
    </source>
</reference>
<feature type="domain" description="LIM zinc-binding" evidence="6">
    <location>
        <begin position="62"/>
        <end position="121"/>
    </location>
</feature>
<dbReference type="OrthoDB" id="1112565at2759"/>
<organism evidence="7 8">
    <name type="scientific">Polysphondylium violaceum</name>
    <dbReference type="NCBI Taxonomy" id="133409"/>
    <lineage>
        <taxon>Eukaryota</taxon>
        <taxon>Amoebozoa</taxon>
        <taxon>Evosea</taxon>
        <taxon>Eumycetozoa</taxon>
        <taxon>Dictyostelia</taxon>
        <taxon>Dictyosteliales</taxon>
        <taxon>Dictyosteliaceae</taxon>
        <taxon>Polysphondylium</taxon>
    </lineage>
</organism>
<feature type="domain" description="LIM zinc-binding" evidence="6">
    <location>
        <begin position="131"/>
        <end position="191"/>
    </location>
</feature>
<evidence type="ECO:0000259" key="6">
    <source>
        <dbReference type="PROSITE" id="PS50023"/>
    </source>
</evidence>
<feature type="domain" description="LIM zinc-binding" evidence="6">
    <location>
        <begin position="5"/>
        <end position="59"/>
    </location>
</feature>
<sequence length="191" mass="21824">MSSSKICKKCNEKIDGEMITVLDGDWHRNCFTCSTCQKPMTGFYNVGDKTICKECYEATCLKTCQKCKKSIVGQKLTDNLNRDFHPECFSCCTCSVKIDGSYFVLNEEVYCLKCHEEKRQKNKKENTKEMGSCFHCKKQILNTDGPMIVVNPNEKYHKSCLRCIKCKKEMEGEFIVADVGTHSYVCMACSN</sequence>
<keyword evidence="3 5" id="KW-0862">Zinc</keyword>
<dbReference type="SMART" id="SM00132">
    <property type="entry name" value="LIM"/>
    <property type="match status" value="3"/>
</dbReference>
<dbReference type="PROSITE" id="PS00478">
    <property type="entry name" value="LIM_DOMAIN_1"/>
    <property type="match status" value="3"/>
</dbReference>
<dbReference type="CDD" id="cd08368">
    <property type="entry name" value="LIM"/>
    <property type="match status" value="2"/>
</dbReference>
<evidence type="ECO:0000313" key="8">
    <source>
        <dbReference type="Proteomes" id="UP000695562"/>
    </source>
</evidence>
<keyword evidence="8" id="KW-1185">Reference proteome</keyword>
<protein>
    <recommendedName>
        <fullName evidence="6">LIM zinc-binding domain-containing protein</fullName>
    </recommendedName>
</protein>
<keyword evidence="1 5" id="KW-0479">Metal-binding</keyword>
<evidence type="ECO:0000256" key="5">
    <source>
        <dbReference type="PROSITE-ProRule" id="PRU00125"/>
    </source>
</evidence>
<proteinExistence type="predicted"/>
<keyword evidence="4 5" id="KW-0440">LIM domain</keyword>
<accession>A0A8J4UVT9</accession>
<dbReference type="AlphaFoldDB" id="A0A8J4UVT9"/>
<dbReference type="Pfam" id="PF00412">
    <property type="entry name" value="LIM"/>
    <property type="match status" value="3"/>
</dbReference>
<evidence type="ECO:0000256" key="2">
    <source>
        <dbReference type="ARBA" id="ARBA00022737"/>
    </source>
</evidence>
<dbReference type="GO" id="GO:0046872">
    <property type="term" value="F:metal ion binding"/>
    <property type="evidence" value="ECO:0007669"/>
    <property type="project" value="UniProtKB-KW"/>
</dbReference>
<dbReference type="PANTHER" id="PTHR24205">
    <property type="entry name" value="FOUR AND A HALF LIM DOMAINS PROTEIN"/>
    <property type="match status" value="1"/>
</dbReference>
<evidence type="ECO:0000313" key="7">
    <source>
        <dbReference type="EMBL" id="KAF2069030.1"/>
    </source>
</evidence>
<dbReference type="Proteomes" id="UP000695562">
    <property type="component" value="Unassembled WGS sequence"/>
</dbReference>
<dbReference type="PANTHER" id="PTHR24205:SF16">
    <property type="entry name" value="GH01042P-RELATED"/>
    <property type="match status" value="1"/>
</dbReference>
<dbReference type="InterPro" id="IPR001781">
    <property type="entry name" value="Znf_LIM"/>
</dbReference>
<evidence type="ECO:0000256" key="4">
    <source>
        <dbReference type="ARBA" id="ARBA00023038"/>
    </source>
</evidence>
<gene>
    <name evidence="7" type="ORF">CYY_009651</name>
</gene>
<keyword evidence="2" id="KW-0677">Repeat</keyword>
<dbReference type="SUPFAM" id="SSF57716">
    <property type="entry name" value="Glucocorticoid receptor-like (DNA-binding domain)"/>
    <property type="match status" value="3"/>
</dbReference>
<evidence type="ECO:0000256" key="3">
    <source>
        <dbReference type="ARBA" id="ARBA00022833"/>
    </source>
</evidence>
<comment type="caution">
    <text evidence="7">The sequence shown here is derived from an EMBL/GenBank/DDBJ whole genome shotgun (WGS) entry which is preliminary data.</text>
</comment>
<evidence type="ECO:0000256" key="1">
    <source>
        <dbReference type="ARBA" id="ARBA00022723"/>
    </source>
</evidence>